<dbReference type="AlphaFoldDB" id="A0A8H5CT74"/>
<dbReference type="Proteomes" id="UP000518752">
    <property type="component" value="Unassembled WGS sequence"/>
</dbReference>
<evidence type="ECO:0000313" key="2">
    <source>
        <dbReference type="Proteomes" id="UP000518752"/>
    </source>
</evidence>
<dbReference type="EMBL" id="JAACJN010000348">
    <property type="protein sequence ID" value="KAF5346621.1"/>
    <property type="molecule type" value="Genomic_DNA"/>
</dbReference>
<reference evidence="1 2" key="1">
    <citation type="journal article" date="2020" name="ISME J.">
        <title>Uncovering the hidden diversity of litter-decomposition mechanisms in mushroom-forming fungi.</title>
        <authorList>
            <person name="Floudas D."/>
            <person name="Bentzer J."/>
            <person name="Ahren D."/>
            <person name="Johansson T."/>
            <person name="Persson P."/>
            <person name="Tunlid A."/>
        </authorList>
    </citation>
    <scope>NUCLEOTIDE SEQUENCE [LARGE SCALE GENOMIC DNA]</scope>
    <source>
        <strain evidence="1 2">CBS 406.79</strain>
    </source>
</reference>
<comment type="caution">
    <text evidence="1">The sequence shown here is derived from an EMBL/GenBank/DDBJ whole genome shotgun (WGS) entry which is preliminary data.</text>
</comment>
<sequence length="72" mass="8050">MPTFPCFPDDAQERSFPSIWSRTYAYLTKRALLLPVICEEGRKDQSSVAAPTKTAGESMVDAAITILHLFMK</sequence>
<evidence type="ECO:0000313" key="1">
    <source>
        <dbReference type="EMBL" id="KAF5346621.1"/>
    </source>
</evidence>
<organism evidence="1 2">
    <name type="scientific">Collybiopsis confluens</name>
    <dbReference type="NCBI Taxonomy" id="2823264"/>
    <lineage>
        <taxon>Eukaryota</taxon>
        <taxon>Fungi</taxon>
        <taxon>Dikarya</taxon>
        <taxon>Basidiomycota</taxon>
        <taxon>Agaricomycotina</taxon>
        <taxon>Agaricomycetes</taxon>
        <taxon>Agaricomycetidae</taxon>
        <taxon>Agaricales</taxon>
        <taxon>Marasmiineae</taxon>
        <taxon>Omphalotaceae</taxon>
        <taxon>Collybiopsis</taxon>
    </lineage>
</organism>
<protein>
    <submittedName>
        <fullName evidence="1">Uncharacterized protein</fullName>
    </submittedName>
</protein>
<name>A0A8H5CT74_9AGAR</name>
<accession>A0A8H5CT74</accession>
<proteinExistence type="predicted"/>
<keyword evidence="2" id="KW-1185">Reference proteome</keyword>
<gene>
    <name evidence="1" type="ORF">D9757_013564</name>
</gene>